<dbReference type="OrthoDB" id="2269373at2759"/>
<dbReference type="PROSITE" id="PS50048">
    <property type="entry name" value="ZN2_CY6_FUNGAL_2"/>
    <property type="match status" value="1"/>
</dbReference>
<evidence type="ECO:0000256" key="3">
    <source>
        <dbReference type="ARBA" id="ARBA00023242"/>
    </source>
</evidence>
<evidence type="ECO:0000256" key="1">
    <source>
        <dbReference type="ARBA" id="ARBA00004123"/>
    </source>
</evidence>
<dbReference type="Proteomes" id="UP000241818">
    <property type="component" value="Unassembled WGS sequence"/>
</dbReference>
<evidence type="ECO:0000313" key="7">
    <source>
        <dbReference type="Proteomes" id="UP000241818"/>
    </source>
</evidence>
<keyword evidence="2" id="KW-0479">Metal-binding</keyword>
<dbReference type="InterPro" id="IPR050613">
    <property type="entry name" value="Sec_Metabolite_Reg"/>
</dbReference>
<dbReference type="RefSeq" id="XP_024717070.1">
    <property type="nucleotide sequence ID" value="XM_024862081.1"/>
</dbReference>
<organism evidence="6 7">
    <name type="scientific">Amorphotheca resinae ATCC 22711</name>
    <dbReference type="NCBI Taxonomy" id="857342"/>
    <lineage>
        <taxon>Eukaryota</taxon>
        <taxon>Fungi</taxon>
        <taxon>Dikarya</taxon>
        <taxon>Ascomycota</taxon>
        <taxon>Pezizomycotina</taxon>
        <taxon>Leotiomycetes</taxon>
        <taxon>Helotiales</taxon>
        <taxon>Amorphothecaceae</taxon>
        <taxon>Amorphotheca</taxon>
    </lineage>
</organism>
<feature type="compositionally biased region" description="Low complexity" evidence="4">
    <location>
        <begin position="17"/>
        <end position="27"/>
    </location>
</feature>
<dbReference type="GO" id="GO:0005634">
    <property type="term" value="C:nucleus"/>
    <property type="evidence" value="ECO:0007669"/>
    <property type="project" value="UniProtKB-SubCell"/>
</dbReference>
<name>A0A2T3AR14_AMORE</name>
<dbReference type="AlphaFoldDB" id="A0A2T3AR14"/>
<gene>
    <name evidence="6" type="ORF">M430DRAFT_128846</name>
</gene>
<dbReference type="CDD" id="cd00067">
    <property type="entry name" value="GAL4"/>
    <property type="match status" value="1"/>
</dbReference>
<dbReference type="PROSITE" id="PS00463">
    <property type="entry name" value="ZN2_CY6_FUNGAL_1"/>
    <property type="match status" value="1"/>
</dbReference>
<keyword evidence="7" id="KW-1185">Reference proteome</keyword>
<keyword evidence="3" id="KW-0539">Nucleus</keyword>
<dbReference type="EMBL" id="KZ679018">
    <property type="protein sequence ID" value="PSS08672.1"/>
    <property type="molecule type" value="Genomic_DNA"/>
</dbReference>
<dbReference type="SUPFAM" id="SSF57701">
    <property type="entry name" value="Zn2/Cys6 DNA-binding domain"/>
    <property type="match status" value="1"/>
</dbReference>
<accession>A0A2T3AR14</accession>
<dbReference type="GeneID" id="36570162"/>
<comment type="subcellular location">
    <subcellularLocation>
        <location evidence="1">Nucleus</location>
    </subcellularLocation>
</comment>
<dbReference type="GO" id="GO:0008270">
    <property type="term" value="F:zinc ion binding"/>
    <property type="evidence" value="ECO:0007669"/>
    <property type="project" value="InterPro"/>
</dbReference>
<dbReference type="Gene3D" id="4.10.240.10">
    <property type="entry name" value="Zn(2)-C6 fungal-type DNA-binding domain"/>
    <property type="match status" value="1"/>
</dbReference>
<dbReference type="InParanoid" id="A0A2T3AR14"/>
<evidence type="ECO:0000256" key="4">
    <source>
        <dbReference type="SAM" id="MobiDB-lite"/>
    </source>
</evidence>
<feature type="non-terminal residue" evidence="6">
    <location>
        <position position="95"/>
    </location>
</feature>
<feature type="region of interest" description="Disordered" evidence="4">
    <location>
        <begin position="1"/>
        <end position="52"/>
    </location>
</feature>
<reference evidence="6 7" key="1">
    <citation type="journal article" date="2018" name="New Phytol.">
        <title>Comparative genomics and transcriptomics depict ericoid mycorrhizal fungi as versatile saprotrophs and plant mutualists.</title>
        <authorList>
            <person name="Martino E."/>
            <person name="Morin E."/>
            <person name="Grelet G.A."/>
            <person name="Kuo A."/>
            <person name="Kohler A."/>
            <person name="Daghino S."/>
            <person name="Barry K.W."/>
            <person name="Cichocki N."/>
            <person name="Clum A."/>
            <person name="Dockter R.B."/>
            <person name="Hainaut M."/>
            <person name="Kuo R.C."/>
            <person name="LaButti K."/>
            <person name="Lindahl B.D."/>
            <person name="Lindquist E.A."/>
            <person name="Lipzen A."/>
            <person name="Khouja H.R."/>
            <person name="Magnuson J."/>
            <person name="Murat C."/>
            <person name="Ohm R.A."/>
            <person name="Singer S.W."/>
            <person name="Spatafora J.W."/>
            <person name="Wang M."/>
            <person name="Veneault-Fourrey C."/>
            <person name="Henrissat B."/>
            <person name="Grigoriev I.V."/>
            <person name="Martin F.M."/>
            <person name="Perotto S."/>
        </authorList>
    </citation>
    <scope>NUCLEOTIDE SEQUENCE [LARGE SCALE GENOMIC DNA]</scope>
    <source>
        <strain evidence="6 7">ATCC 22711</strain>
    </source>
</reference>
<protein>
    <recommendedName>
        <fullName evidence="5">Zn(2)-C6 fungal-type domain-containing protein</fullName>
    </recommendedName>
</protein>
<dbReference type="Pfam" id="PF00172">
    <property type="entry name" value="Zn_clus"/>
    <property type="match status" value="1"/>
</dbReference>
<dbReference type="PANTHER" id="PTHR31001">
    <property type="entry name" value="UNCHARACTERIZED TRANSCRIPTIONAL REGULATORY PROTEIN"/>
    <property type="match status" value="1"/>
</dbReference>
<evidence type="ECO:0000313" key="6">
    <source>
        <dbReference type="EMBL" id="PSS08672.1"/>
    </source>
</evidence>
<dbReference type="InterPro" id="IPR036864">
    <property type="entry name" value="Zn2-C6_fun-type_DNA-bd_sf"/>
</dbReference>
<proteinExistence type="predicted"/>
<dbReference type="STRING" id="857342.A0A2T3AR14"/>
<sequence length="95" mass="10101">MFATYPPLQAPTPSTLPPASSSSSAIPSNPPSNPQSPADRKPTAPPTGLNARSCVTCRRRKVKCDKKEPCSNCTKAQTQCVFPAPGRAPRRPRQG</sequence>
<evidence type="ECO:0000259" key="5">
    <source>
        <dbReference type="PROSITE" id="PS50048"/>
    </source>
</evidence>
<dbReference type="GO" id="GO:0000981">
    <property type="term" value="F:DNA-binding transcription factor activity, RNA polymerase II-specific"/>
    <property type="evidence" value="ECO:0007669"/>
    <property type="project" value="InterPro"/>
</dbReference>
<dbReference type="SMART" id="SM00066">
    <property type="entry name" value="GAL4"/>
    <property type="match status" value="1"/>
</dbReference>
<evidence type="ECO:0000256" key="2">
    <source>
        <dbReference type="ARBA" id="ARBA00022723"/>
    </source>
</evidence>
<dbReference type="PANTHER" id="PTHR31001:SF50">
    <property type="entry name" value="ZN(II)2CYS6 TRANSCRIPTION FACTOR (EUROFUNG)"/>
    <property type="match status" value="1"/>
</dbReference>
<dbReference type="InterPro" id="IPR001138">
    <property type="entry name" value="Zn2Cys6_DnaBD"/>
</dbReference>
<feature type="domain" description="Zn(2)-C6 fungal-type" evidence="5">
    <location>
        <begin position="53"/>
        <end position="82"/>
    </location>
</feature>